<organism evidence="1 2">
    <name type="scientific">Pluteus cervinus</name>
    <dbReference type="NCBI Taxonomy" id="181527"/>
    <lineage>
        <taxon>Eukaryota</taxon>
        <taxon>Fungi</taxon>
        <taxon>Dikarya</taxon>
        <taxon>Basidiomycota</taxon>
        <taxon>Agaricomycotina</taxon>
        <taxon>Agaricomycetes</taxon>
        <taxon>Agaricomycetidae</taxon>
        <taxon>Agaricales</taxon>
        <taxon>Pluteineae</taxon>
        <taxon>Pluteaceae</taxon>
        <taxon>Pluteus</taxon>
    </lineage>
</organism>
<protein>
    <submittedName>
        <fullName evidence="1">Uncharacterized protein</fullName>
    </submittedName>
</protein>
<accession>A0ACD3A100</accession>
<dbReference type="Proteomes" id="UP000308600">
    <property type="component" value="Unassembled WGS sequence"/>
</dbReference>
<reference evidence="1 2" key="1">
    <citation type="journal article" date="2019" name="Nat. Ecol. Evol.">
        <title>Megaphylogeny resolves global patterns of mushroom evolution.</title>
        <authorList>
            <person name="Varga T."/>
            <person name="Krizsan K."/>
            <person name="Foldi C."/>
            <person name="Dima B."/>
            <person name="Sanchez-Garcia M."/>
            <person name="Sanchez-Ramirez S."/>
            <person name="Szollosi G.J."/>
            <person name="Szarkandi J.G."/>
            <person name="Papp V."/>
            <person name="Albert L."/>
            <person name="Andreopoulos W."/>
            <person name="Angelini C."/>
            <person name="Antonin V."/>
            <person name="Barry K.W."/>
            <person name="Bougher N.L."/>
            <person name="Buchanan P."/>
            <person name="Buyck B."/>
            <person name="Bense V."/>
            <person name="Catcheside P."/>
            <person name="Chovatia M."/>
            <person name="Cooper J."/>
            <person name="Damon W."/>
            <person name="Desjardin D."/>
            <person name="Finy P."/>
            <person name="Geml J."/>
            <person name="Haridas S."/>
            <person name="Hughes K."/>
            <person name="Justo A."/>
            <person name="Karasinski D."/>
            <person name="Kautmanova I."/>
            <person name="Kiss B."/>
            <person name="Kocsube S."/>
            <person name="Kotiranta H."/>
            <person name="LaButti K.M."/>
            <person name="Lechner B.E."/>
            <person name="Liimatainen K."/>
            <person name="Lipzen A."/>
            <person name="Lukacs Z."/>
            <person name="Mihaltcheva S."/>
            <person name="Morgado L.N."/>
            <person name="Niskanen T."/>
            <person name="Noordeloos M.E."/>
            <person name="Ohm R.A."/>
            <person name="Ortiz-Santana B."/>
            <person name="Ovrebo C."/>
            <person name="Racz N."/>
            <person name="Riley R."/>
            <person name="Savchenko A."/>
            <person name="Shiryaev A."/>
            <person name="Soop K."/>
            <person name="Spirin V."/>
            <person name="Szebenyi C."/>
            <person name="Tomsovsky M."/>
            <person name="Tulloss R.E."/>
            <person name="Uehling J."/>
            <person name="Grigoriev I.V."/>
            <person name="Vagvolgyi C."/>
            <person name="Papp T."/>
            <person name="Martin F.M."/>
            <person name="Miettinen O."/>
            <person name="Hibbett D.S."/>
            <person name="Nagy L.G."/>
        </authorList>
    </citation>
    <scope>NUCLEOTIDE SEQUENCE [LARGE SCALE GENOMIC DNA]</scope>
    <source>
        <strain evidence="1 2">NL-1719</strain>
    </source>
</reference>
<keyword evidence="2" id="KW-1185">Reference proteome</keyword>
<evidence type="ECO:0000313" key="1">
    <source>
        <dbReference type="EMBL" id="TFK59326.1"/>
    </source>
</evidence>
<gene>
    <name evidence="1" type="ORF">BDN72DRAFT_905961</name>
</gene>
<dbReference type="EMBL" id="ML209016">
    <property type="protein sequence ID" value="TFK59326.1"/>
    <property type="molecule type" value="Genomic_DNA"/>
</dbReference>
<name>A0ACD3A100_9AGAR</name>
<evidence type="ECO:0000313" key="2">
    <source>
        <dbReference type="Proteomes" id="UP000308600"/>
    </source>
</evidence>
<proteinExistence type="predicted"/>
<sequence length="300" mass="33135">MADRRDMDLAHRRGFGYVLELVTGVLHRDAGLETHPSTATSIVAQHSETSFTGAITSTTVVQYRIGGITTRVHRYVQVFIREWGAVGGRVIIWSESETTTNEKITPEGLVDDLDLTTTTTTGNPAQEAHPRPSSKDDDALSHPPPSRQPECRPNDVLVLDFILTLLRLSNDGFDFDSECLNTTSELGAVRITLTLGHQPPEPPRPSLTESIGYKTKNAGWRASIGYGRLISWSTKCLNQLTATLQSTHQPAQRTTRKPKQQHLRRHAGLVECYQCHPTACKQLLGRPGRPPPLKNQGYSG</sequence>